<keyword evidence="1" id="KW-0812">Transmembrane</keyword>
<feature type="transmembrane region" description="Helical" evidence="1">
    <location>
        <begin position="35"/>
        <end position="60"/>
    </location>
</feature>
<name>A0ABP9ESS7_9GAMM</name>
<keyword evidence="3" id="KW-1185">Reference proteome</keyword>
<dbReference type="Proteomes" id="UP001499988">
    <property type="component" value="Unassembled WGS sequence"/>
</dbReference>
<evidence type="ECO:0000313" key="3">
    <source>
        <dbReference type="Proteomes" id="UP001499988"/>
    </source>
</evidence>
<keyword evidence="1" id="KW-1133">Transmembrane helix</keyword>
<evidence type="ECO:0000313" key="2">
    <source>
        <dbReference type="EMBL" id="GAA4884632.1"/>
    </source>
</evidence>
<feature type="transmembrane region" description="Helical" evidence="1">
    <location>
        <begin position="72"/>
        <end position="88"/>
    </location>
</feature>
<feature type="transmembrane region" description="Helical" evidence="1">
    <location>
        <begin position="6"/>
        <end position="23"/>
    </location>
</feature>
<dbReference type="RefSeq" id="WP_345335061.1">
    <property type="nucleotide sequence ID" value="NZ_BAABJZ010000038.1"/>
</dbReference>
<sequence length="90" mass="9706">MDSIVISGLIGGVASIIIGSYVSSRARDSGEEGELRFGNSIIILAWCCLSLTAFAGIMFFIDNDVWEKKSELYSVIGLFVGFGLNNCSEM</sequence>
<proteinExistence type="predicted"/>
<keyword evidence="1" id="KW-0472">Membrane</keyword>
<comment type="caution">
    <text evidence="2">The sequence shown here is derived from an EMBL/GenBank/DDBJ whole genome shotgun (WGS) entry which is preliminary data.</text>
</comment>
<protein>
    <submittedName>
        <fullName evidence="2">Uncharacterized protein</fullName>
    </submittedName>
</protein>
<organism evidence="2 3">
    <name type="scientific">Ferrimonas pelagia</name>
    <dbReference type="NCBI Taxonomy" id="1177826"/>
    <lineage>
        <taxon>Bacteria</taxon>
        <taxon>Pseudomonadati</taxon>
        <taxon>Pseudomonadota</taxon>
        <taxon>Gammaproteobacteria</taxon>
        <taxon>Alteromonadales</taxon>
        <taxon>Ferrimonadaceae</taxon>
        <taxon>Ferrimonas</taxon>
    </lineage>
</organism>
<reference evidence="3" key="1">
    <citation type="journal article" date="2019" name="Int. J. Syst. Evol. Microbiol.">
        <title>The Global Catalogue of Microorganisms (GCM) 10K type strain sequencing project: providing services to taxonomists for standard genome sequencing and annotation.</title>
        <authorList>
            <consortium name="The Broad Institute Genomics Platform"/>
            <consortium name="The Broad Institute Genome Sequencing Center for Infectious Disease"/>
            <person name="Wu L."/>
            <person name="Ma J."/>
        </authorList>
    </citation>
    <scope>NUCLEOTIDE SEQUENCE [LARGE SCALE GENOMIC DNA]</scope>
    <source>
        <strain evidence="3">JCM 18401</strain>
    </source>
</reference>
<gene>
    <name evidence="2" type="ORF">GCM10023333_18280</name>
</gene>
<dbReference type="EMBL" id="BAABJZ010000038">
    <property type="protein sequence ID" value="GAA4884632.1"/>
    <property type="molecule type" value="Genomic_DNA"/>
</dbReference>
<accession>A0ABP9ESS7</accession>
<evidence type="ECO:0000256" key="1">
    <source>
        <dbReference type="SAM" id="Phobius"/>
    </source>
</evidence>